<gene>
    <name evidence="1" type="ORF">NBG84_18065</name>
</gene>
<name>A0ABT0US02_9ACTN</name>
<dbReference type="EMBL" id="JAMQAW010000023">
    <property type="protein sequence ID" value="MCM2390173.1"/>
    <property type="molecule type" value="Genomic_DNA"/>
</dbReference>
<dbReference type="RefSeq" id="WP_250920502.1">
    <property type="nucleotide sequence ID" value="NZ_JAMQAW010000023.1"/>
</dbReference>
<dbReference type="Proteomes" id="UP001431429">
    <property type="component" value="Unassembled WGS sequence"/>
</dbReference>
<organism evidence="1 2">
    <name type="scientific">Streptomyces albipurpureus</name>
    <dbReference type="NCBI Taxonomy" id="2897419"/>
    <lineage>
        <taxon>Bacteria</taxon>
        <taxon>Bacillati</taxon>
        <taxon>Actinomycetota</taxon>
        <taxon>Actinomycetes</taxon>
        <taxon>Kitasatosporales</taxon>
        <taxon>Streptomycetaceae</taxon>
        <taxon>Streptomyces</taxon>
    </lineage>
</organism>
<sequence>MTGLPDGYYAAIDHADPTTTTYWRVHGGTISIWPRGARPGPTWPLKRDAPADLDERLAWHRDWRDRWQAWATTVHTAIEGDPGAARRAFVSFKVRCWMCGRPLFATAHATQQREAAK</sequence>
<reference evidence="1" key="1">
    <citation type="submission" date="2022-06" db="EMBL/GenBank/DDBJ databases">
        <title>Genome public.</title>
        <authorList>
            <person name="Sun Q."/>
        </authorList>
    </citation>
    <scope>NUCLEOTIDE SEQUENCE</scope>
    <source>
        <strain evidence="1">CWNU-1</strain>
    </source>
</reference>
<comment type="caution">
    <text evidence="1">The sequence shown here is derived from an EMBL/GenBank/DDBJ whole genome shotgun (WGS) entry which is preliminary data.</text>
</comment>
<evidence type="ECO:0000313" key="1">
    <source>
        <dbReference type="EMBL" id="MCM2390173.1"/>
    </source>
</evidence>
<evidence type="ECO:0000313" key="2">
    <source>
        <dbReference type="Proteomes" id="UP001431429"/>
    </source>
</evidence>
<keyword evidence="2" id="KW-1185">Reference proteome</keyword>
<proteinExistence type="predicted"/>
<protein>
    <submittedName>
        <fullName evidence="1">Uncharacterized protein</fullName>
    </submittedName>
</protein>
<accession>A0ABT0US02</accession>